<name>A0A919RK17_9ACTN</name>
<keyword evidence="1" id="KW-0812">Transmembrane</keyword>
<dbReference type="AlphaFoldDB" id="A0A919RK17"/>
<evidence type="ECO:0000313" key="2">
    <source>
        <dbReference type="EMBL" id="GII95257.1"/>
    </source>
</evidence>
<comment type="caution">
    <text evidence="2">The sequence shown here is derived from an EMBL/GenBank/DDBJ whole genome shotgun (WGS) entry which is preliminary data.</text>
</comment>
<evidence type="ECO:0000256" key="1">
    <source>
        <dbReference type="SAM" id="Phobius"/>
    </source>
</evidence>
<proteinExistence type="predicted"/>
<feature type="transmembrane region" description="Helical" evidence="1">
    <location>
        <begin position="77"/>
        <end position="99"/>
    </location>
</feature>
<gene>
    <name evidence="2" type="ORF">Ssi02_54880</name>
</gene>
<dbReference type="Proteomes" id="UP000606172">
    <property type="component" value="Unassembled WGS sequence"/>
</dbReference>
<keyword evidence="3" id="KW-1185">Reference proteome</keyword>
<keyword evidence="1" id="KW-1133">Transmembrane helix</keyword>
<reference evidence="2" key="1">
    <citation type="submission" date="2021-01" db="EMBL/GenBank/DDBJ databases">
        <title>Whole genome shotgun sequence of Sinosporangium siamense NBRC 109515.</title>
        <authorList>
            <person name="Komaki H."/>
            <person name="Tamura T."/>
        </authorList>
    </citation>
    <scope>NUCLEOTIDE SEQUENCE</scope>
    <source>
        <strain evidence="2">NBRC 109515</strain>
    </source>
</reference>
<organism evidence="2 3">
    <name type="scientific">Sinosporangium siamense</name>
    <dbReference type="NCBI Taxonomy" id="1367973"/>
    <lineage>
        <taxon>Bacteria</taxon>
        <taxon>Bacillati</taxon>
        <taxon>Actinomycetota</taxon>
        <taxon>Actinomycetes</taxon>
        <taxon>Streptosporangiales</taxon>
        <taxon>Streptosporangiaceae</taxon>
        <taxon>Sinosporangium</taxon>
    </lineage>
</organism>
<accession>A0A919RK17</accession>
<dbReference type="EMBL" id="BOOW01000034">
    <property type="protein sequence ID" value="GII95257.1"/>
    <property type="molecule type" value="Genomic_DNA"/>
</dbReference>
<feature type="transmembrane region" description="Helical" evidence="1">
    <location>
        <begin position="6"/>
        <end position="27"/>
    </location>
</feature>
<evidence type="ECO:0000313" key="3">
    <source>
        <dbReference type="Proteomes" id="UP000606172"/>
    </source>
</evidence>
<feature type="transmembrane region" description="Helical" evidence="1">
    <location>
        <begin position="39"/>
        <end position="57"/>
    </location>
</feature>
<sequence length="244" mass="27666">MDGYWESIAIVAPVIGLAIVVEMRLLLGEWQKNRYTPRLKTVLSSPFVAYMLCAVFVEYEALVQLRSAPPTREFATFAEITVGGGLAALILGPLAIQLIKMPRVAYYARFALTPLRSVKHLQSRQILRRATDQHLRLRIRVRESEMAAALNELRIAHHALLAPREETPEELIDVRRRLKTEVAADKSAIGEEAKVMRQRADHLTVLRRQWRRALVEPAPSARKRATRPTARRVSYSVGMTTHTS</sequence>
<keyword evidence="1" id="KW-0472">Membrane</keyword>
<protein>
    <submittedName>
        <fullName evidence="2">Uncharacterized protein</fullName>
    </submittedName>
</protein>